<dbReference type="AlphaFoldDB" id="A0A7S0IM33"/>
<sequence length="412" mass="45490">MACSSMPPPPLPAGRPGLRDEPSWLADRYAGRGADRPAMPSLGSGRAMKVTPVYHNPCKDASQQSHPHACFMLCERLDLLVAIKPKILSPLLKNSTADGIKKDGLVVGPLCIEMKNLQSVFQRYNGGNLWACKLAKNQEGHTPLWAKFGLAWVNRVERLLKEVLEEKGDLDYEASCGVVGPLTLEGQGLACVKIFRAPLITAAQAKEGNTKKILLEYGVPQYRSDDPPEEILRLLSMLVSHCGGRDDKRTLENPLALNVGSPLISYSNGTLAFPNGLNPFRLVTHPELSVLVRRSEFVENLMHMQWAEKHKMYEWFSDVDLSKLKRDVSEWAEYTHSRYINKWNAQHAVGIFAAASAYIDTNRKRKRTSGGACSGSSNPDESDRDGVVNMAPSRTLADDLASSEASRDPSDH</sequence>
<dbReference type="EMBL" id="HBER01003329">
    <property type="protein sequence ID" value="CAD8526004.1"/>
    <property type="molecule type" value="Transcribed_RNA"/>
</dbReference>
<organism evidence="2">
    <name type="scientific">Calcidiscus leptoporus</name>
    <dbReference type="NCBI Taxonomy" id="127549"/>
    <lineage>
        <taxon>Eukaryota</taxon>
        <taxon>Haptista</taxon>
        <taxon>Haptophyta</taxon>
        <taxon>Prymnesiophyceae</taxon>
        <taxon>Coccolithales</taxon>
        <taxon>Calcidiscaceae</taxon>
        <taxon>Calcidiscus</taxon>
    </lineage>
</organism>
<evidence type="ECO:0000256" key="1">
    <source>
        <dbReference type="SAM" id="MobiDB-lite"/>
    </source>
</evidence>
<name>A0A7S0IM33_9EUKA</name>
<evidence type="ECO:0000313" key="2">
    <source>
        <dbReference type="EMBL" id="CAD8526004.1"/>
    </source>
</evidence>
<accession>A0A7S0IM33</accession>
<feature type="region of interest" description="Disordered" evidence="1">
    <location>
        <begin position="364"/>
        <end position="412"/>
    </location>
</feature>
<proteinExistence type="predicted"/>
<gene>
    <name evidence="2" type="ORF">CLEP1334_LOCUS1726</name>
</gene>
<reference evidence="2" key="1">
    <citation type="submission" date="2021-01" db="EMBL/GenBank/DDBJ databases">
        <authorList>
            <person name="Corre E."/>
            <person name="Pelletier E."/>
            <person name="Niang G."/>
            <person name="Scheremetjew M."/>
            <person name="Finn R."/>
            <person name="Kale V."/>
            <person name="Holt S."/>
            <person name="Cochrane G."/>
            <person name="Meng A."/>
            <person name="Brown T."/>
            <person name="Cohen L."/>
        </authorList>
    </citation>
    <scope>NUCLEOTIDE SEQUENCE</scope>
    <source>
        <strain evidence="2">RCC1130</strain>
    </source>
</reference>
<feature type="region of interest" description="Disordered" evidence="1">
    <location>
        <begin position="1"/>
        <end position="22"/>
    </location>
</feature>
<feature type="compositionally biased region" description="Pro residues" evidence="1">
    <location>
        <begin position="1"/>
        <end position="13"/>
    </location>
</feature>
<protein>
    <submittedName>
        <fullName evidence="2">Uncharacterized protein</fullName>
    </submittedName>
</protein>